<sequence length="275" mass="29813">MAWRRPAHLFGPNSSDRAMMVEVLELLASDSPCQDRSASTTASSTTNNNHDSSISGLNHSSTGDTNHGGSSEDNDTPSSGEDSGDQTGKRPSHAESWPSNDDNLEEKYPAGHRIQQEQEPLGVAQQMQNSISSPLMTRAGPAPAPPFPMQPKPPPYYRSCWSPQPPNAGMFAFYGGDLGLIPLAAAASAPIPPSYAAALIPPIPAQVEAPMASREPTVRRLPSPHKKPRASVATTKVLSTGQRIHVMNSAEFDELRRKLRMQTASRRYRKRKKAR</sequence>
<dbReference type="EMBL" id="JAACNO010000923">
    <property type="protein sequence ID" value="KAF4144009.1"/>
    <property type="molecule type" value="Genomic_DNA"/>
</dbReference>
<protein>
    <recommendedName>
        <fullName evidence="5">BZIP domain-containing protein</fullName>
    </recommendedName>
</protein>
<feature type="compositionally biased region" description="Polar residues" evidence="1">
    <location>
        <begin position="50"/>
        <end position="81"/>
    </location>
</feature>
<comment type="caution">
    <text evidence="2">The sequence shown here is derived from an EMBL/GenBank/DDBJ whole genome shotgun (WGS) entry which is preliminary data.</text>
</comment>
<evidence type="ECO:0000313" key="2">
    <source>
        <dbReference type="EMBL" id="KAF4034610.1"/>
    </source>
</evidence>
<keyword evidence="4" id="KW-1185">Reference proteome</keyword>
<proteinExistence type="predicted"/>
<gene>
    <name evidence="2" type="ORF">GN244_ATG13424</name>
    <name evidence="3" type="ORF">GN958_ATG06802</name>
</gene>
<name>A0A833WH89_PHYIN</name>
<accession>A0A833WH89</accession>
<evidence type="ECO:0000313" key="4">
    <source>
        <dbReference type="Proteomes" id="UP000602510"/>
    </source>
</evidence>
<dbReference type="Proteomes" id="UP000704712">
    <property type="component" value="Unassembled WGS sequence"/>
</dbReference>
<feature type="region of interest" description="Disordered" evidence="1">
    <location>
        <begin position="214"/>
        <end position="234"/>
    </location>
</feature>
<reference evidence="2" key="1">
    <citation type="submission" date="2020-04" db="EMBL/GenBank/DDBJ databases">
        <title>Hybrid Assembly of Korean Phytophthora infestans isolates.</title>
        <authorList>
            <person name="Prokchorchik M."/>
            <person name="Lee Y."/>
            <person name="Seo J."/>
            <person name="Cho J.-H."/>
            <person name="Park Y.-E."/>
            <person name="Jang D.-C."/>
            <person name="Im J.-S."/>
            <person name="Choi J.-G."/>
            <person name="Park H.-J."/>
            <person name="Lee G.-B."/>
            <person name="Lee Y.-G."/>
            <person name="Hong S.-Y."/>
            <person name="Cho K."/>
            <person name="Sohn K.H."/>
        </authorList>
    </citation>
    <scope>NUCLEOTIDE SEQUENCE</scope>
    <source>
        <strain evidence="2">KR_1_A1</strain>
        <strain evidence="3">KR_2_A2</strain>
    </source>
</reference>
<feature type="region of interest" description="Disordered" evidence="1">
    <location>
        <begin position="30"/>
        <end position="106"/>
    </location>
</feature>
<feature type="compositionally biased region" description="Low complexity" evidence="1">
    <location>
        <begin position="37"/>
        <end position="49"/>
    </location>
</feature>
<evidence type="ECO:0008006" key="5">
    <source>
        <dbReference type="Google" id="ProtNLM"/>
    </source>
</evidence>
<evidence type="ECO:0000313" key="3">
    <source>
        <dbReference type="EMBL" id="KAF4144009.1"/>
    </source>
</evidence>
<dbReference type="AlphaFoldDB" id="A0A833WH89"/>
<organism evidence="2 4">
    <name type="scientific">Phytophthora infestans</name>
    <name type="common">Potato late blight agent</name>
    <name type="synonym">Botrytis infestans</name>
    <dbReference type="NCBI Taxonomy" id="4787"/>
    <lineage>
        <taxon>Eukaryota</taxon>
        <taxon>Sar</taxon>
        <taxon>Stramenopiles</taxon>
        <taxon>Oomycota</taxon>
        <taxon>Peronosporomycetes</taxon>
        <taxon>Peronosporales</taxon>
        <taxon>Peronosporaceae</taxon>
        <taxon>Phytophthora</taxon>
    </lineage>
</organism>
<dbReference type="Proteomes" id="UP000602510">
    <property type="component" value="Unassembled WGS sequence"/>
</dbReference>
<evidence type="ECO:0000256" key="1">
    <source>
        <dbReference type="SAM" id="MobiDB-lite"/>
    </source>
</evidence>
<dbReference type="EMBL" id="WSZM01000357">
    <property type="protein sequence ID" value="KAF4034610.1"/>
    <property type="molecule type" value="Genomic_DNA"/>
</dbReference>